<proteinExistence type="predicted"/>
<dbReference type="RefSeq" id="XP_002776902.1">
    <property type="nucleotide sequence ID" value="XM_002776856.1"/>
</dbReference>
<name>C5L3Y9_PERM5</name>
<evidence type="ECO:0000313" key="2">
    <source>
        <dbReference type="Proteomes" id="UP000007800"/>
    </source>
</evidence>
<sequence>MTSREIVECAYCNKRDRRDNFKKNKHFEKNHPGRLVAYKTLDTGTIPLMDFLSKKRKRDDGEYSLIA</sequence>
<dbReference type="GeneID" id="9042785"/>
<reference evidence="1 2" key="1">
    <citation type="submission" date="2008-07" db="EMBL/GenBank/DDBJ databases">
        <authorList>
            <person name="El-Sayed N."/>
            <person name="Caler E."/>
            <person name="Inman J."/>
            <person name="Amedeo P."/>
            <person name="Hass B."/>
            <person name="Wortman J."/>
        </authorList>
    </citation>
    <scope>NUCLEOTIDE SEQUENCE [LARGE SCALE GENOMIC DNA]</scope>
    <source>
        <strain evidence="2">ATCC 50983 / TXsc</strain>
    </source>
</reference>
<keyword evidence="2" id="KW-1185">Reference proteome</keyword>
<accession>C5L3Y9</accession>
<evidence type="ECO:0000313" key="1">
    <source>
        <dbReference type="EMBL" id="EER08718.1"/>
    </source>
</evidence>
<protein>
    <submittedName>
        <fullName evidence="1">Uncharacterized protein</fullName>
    </submittedName>
</protein>
<dbReference type="InParanoid" id="C5L3Y9"/>
<dbReference type="EMBL" id="GG678922">
    <property type="protein sequence ID" value="EER08718.1"/>
    <property type="molecule type" value="Genomic_DNA"/>
</dbReference>
<dbReference type="Proteomes" id="UP000007800">
    <property type="component" value="Unassembled WGS sequence"/>
</dbReference>
<dbReference type="AlphaFoldDB" id="C5L3Y9"/>
<organism evidence="2">
    <name type="scientific">Perkinsus marinus (strain ATCC 50983 / TXsc)</name>
    <dbReference type="NCBI Taxonomy" id="423536"/>
    <lineage>
        <taxon>Eukaryota</taxon>
        <taxon>Sar</taxon>
        <taxon>Alveolata</taxon>
        <taxon>Perkinsozoa</taxon>
        <taxon>Perkinsea</taxon>
        <taxon>Perkinsida</taxon>
        <taxon>Perkinsidae</taxon>
        <taxon>Perkinsus</taxon>
    </lineage>
</organism>
<gene>
    <name evidence="1" type="ORF">Pmar_PMAR017776</name>
</gene>